<dbReference type="EMBL" id="JAACLJ010000006">
    <property type="protein sequence ID" value="KAF4584074.1"/>
    <property type="molecule type" value="Genomic_DNA"/>
</dbReference>
<dbReference type="AlphaFoldDB" id="A0A8H4Q3D1"/>
<sequence>MSINSFFSALACVWLTCSPEPPSLAELRNPRVSVEEARAIVNNLEVHIGPTARYPAVITVTVRNSNPHAVVFIKDYSPLDPLALRLGMFNVTPAFYRAPLSLPRVRVRREWPPDVSALVSLQPGGTAFGSVNLHDLDMDFRPFGPMARVVLFGKWHAVWKGSLVGTEVFGLEGWGAMQGEFVSNSFKLNLRNV</sequence>
<organism evidence="2 3">
    <name type="scientific">Ophiocordyceps camponoti-floridani</name>
    <dbReference type="NCBI Taxonomy" id="2030778"/>
    <lineage>
        <taxon>Eukaryota</taxon>
        <taxon>Fungi</taxon>
        <taxon>Dikarya</taxon>
        <taxon>Ascomycota</taxon>
        <taxon>Pezizomycotina</taxon>
        <taxon>Sordariomycetes</taxon>
        <taxon>Hypocreomycetidae</taxon>
        <taxon>Hypocreales</taxon>
        <taxon>Ophiocordycipitaceae</taxon>
        <taxon>Ophiocordyceps</taxon>
    </lineage>
</organism>
<evidence type="ECO:0000256" key="1">
    <source>
        <dbReference type="SAM" id="SignalP"/>
    </source>
</evidence>
<accession>A0A8H4Q3D1</accession>
<protein>
    <submittedName>
        <fullName evidence="2">Putative secreted protein</fullName>
    </submittedName>
</protein>
<feature type="chain" id="PRO_5034660944" evidence="1">
    <location>
        <begin position="26"/>
        <end position="193"/>
    </location>
</feature>
<reference evidence="2 3" key="1">
    <citation type="journal article" date="2020" name="G3 (Bethesda)">
        <title>Genetic Underpinnings of Host Manipulation by Ophiocordyceps as Revealed by Comparative Transcriptomics.</title>
        <authorList>
            <person name="Will I."/>
            <person name="Das B."/>
            <person name="Trinh T."/>
            <person name="Brachmann A."/>
            <person name="Ohm R.A."/>
            <person name="de Bekker C."/>
        </authorList>
    </citation>
    <scope>NUCLEOTIDE SEQUENCE [LARGE SCALE GENOMIC DNA]</scope>
    <source>
        <strain evidence="2 3">EC05</strain>
    </source>
</reference>
<feature type="signal peptide" evidence="1">
    <location>
        <begin position="1"/>
        <end position="25"/>
    </location>
</feature>
<dbReference type="Proteomes" id="UP000562929">
    <property type="component" value="Unassembled WGS sequence"/>
</dbReference>
<evidence type="ECO:0000313" key="3">
    <source>
        <dbReference type="Proteomes" id="UP000562929"/>
    </source>
</evidence>
<name>A0A8H4Q3D1_9HYPO</name>
<evidence type="ECO:0000313" key="2">
    <source>
        <dbReference type="EMBL" id="KAF4584074.1"/>
    </source>
</evidence>
<gene>
    <name evidence="2" type="ORF">GQ602_005447</name>
</gene>
<proteinExistence type="predicted"/>
<comment type="caution">
    <text evidence="2">The sequence shown here is derived from an EMBL/GenBank/DDBJ whole genome shotgun (WGS) entry which is preliminary data.</text>
</comment>
<keyword evidence="3" id="KW-1185">Reference proteome</keyword>
<dbReference type="OrthoDB" id="4664297at2759"/>
<keyword evidence="1" id="KW-0732">Signal</keyword>